<sequence>MTKGLNQTRPGARRQSRTTQTFQMCIFAGGQVNCGFLKQPQPRTYLVGNFIKFHSCE</sequence>
<name>A0A0E9WAC0_ANGAN</name>
<evidence type="ECO:0000313" key="1">
    <source>
        <dbReference type="EMBL" id="JAH87287.1"/>
    </source>
</evidence>
<proteinExistence type="predicted"/>
<accession>A0A0E9WAC0</accession>
<dbReference type="AlphaFoldDB" id="A0A0E9WAC0"/>
<reference evidence="1" key="2">
    <citation type="journal article" date="2015" name="Fish Shellfish Immunol.">
        <title>Early steps in the European eel (Anguilla anguilla)-Vibrio vulnificus interaction in the gills: Role of the RtxA13 toxin.</title>
        <authorList>
            <person name="Callol A."/>
            <person name="Pajuelo D."/>
            <person name="Ebbesson L."/>
            <person name="Teles M."/>
            <person name="MacKenzie S."/>
            <person name="Amaro C."/>
        </authorList>
    </citation>
    <scope>NUCLEOTIDE SEQUENCE</scope>
</reference>
<protein>
    <submittedName>
        <fullName evidence="1">Uncharacterized protein</fullName>
    </submittedName>
</protein>
<reference evidence="1" key="1">
    <citation type="submission" date="2014-11" db="EMBL/GenBank/DDBJ databases">
        <authorList>
            <person name="Amaro Gonzalez C."/>
        </authorList>
    </citation>
    <scope>NUCLEOTIDE SEQUENCE</scope>
</reference>
<dbReference type="EMBL" id="GBXM01021290">
    <property type="protein sequence ID" value="JAH87287.1"/>
    <property type="molecule type" value="Transcribed_RNA"/>
</dbReference>
<organism evidence="1">
    <name type="scientific">Anguilla anguilla</name>
    <name type="common">European freshwater eel</name>
    <name type="synonym">Muraena anguilla</name>
    <dbReference type="NCBI Taxonomy" id="7936"/>
    <lineage>
        <taxon>Eukaryota</taxon>
        <taxon>Metazoa</taxon>
        <taxon>Chordata</taxon>
        <taxon>Craniata</taxon>
        <taxon>Vertebrata</taxon>
        <taxon>Euteleostomi</taxon>
        <taxon>Actinopterygii</taxon>
        <taxon>Neopterygii</taxon>
        <taxon>Teleostei</taxon>
        <taxon>Anguilliformes</taxon>
        <taxon>Anguillidae</taxon>
        <taxon>Anguilla</taxon>
    </lineage>
</organism>